<comment type="caution">
    <text evidence="2">The sequence shown here is derived from an EMBL/GenBank/DDBJ whole genome shotgun (WGS) entry which is preliminary data.</text>
</comment>
<dbReference type="Proteomes" id="UP001304671">
    <property type="component" value="Unassembled WGS sequence"/>
</dbReference>
<evidence type="ECO:0000313" key="3">
    <source>
        <dbReference type="Proteomes" id="UP001304671"/>
    </source>
</evidence>
<evidence type="ECO:0000256" key="1">
    <source>
        <dbReference type="SAM" id="SignalP"/>
    </source>
</evidence>
<evidence type="ECO:0000313" key="2">
    <source>
        <dbReference type="EMBL" id="MEA5258243.1"/>
    </source>
</evidence>
<proteinExistence type="predicted"/>
<keyword evidence="3" id="KW-1185">Reference proteome</keyword>
<reference evidence="2 3" key="1">
    <citation type="submission" date="2023-12" db="EMBL/GenBank/DDBJ databases">
        <title>Novel species of the genus Arcicella isolated from rivers.</title>
        <authorList>
            <person name="Lu H."/>
        </authorList>
    </citation>
    <scope>NUCLEOTIDE SEQUENCE [LARGE SCALE GENOMIC DNA]</scope>
    <source>
        <strain evidence="2 3">LMG 21963</strain>
    </source>
</reference>
<protein>
    <submittedName>
        <fullName evidence="2">Uncharacterized protein</fullName>
    </submittedName>
</protein>
<feature type="signal peptide" evidence="1">
    <location>
        <begin position="1"/>
        <end position="19"/>
    </location>
</feature>
<organism evidence="2 3">
    <name type="scientific">Arcicella aquatica</name>
    <dbReference type="NCBI Taxonomy" id="217141"/>
    <lineage>
        <taxon>Bacteria</taxon>
        <taxon>Pseudomonadati</taxon>
        <taxon>Bacteroidota</taxon>
        <taxon>Cytophagia</taxon>
        <taxon>Cytophagales</taxon>
        <taxon>Flectobacillaceae</taxon>
        <taxon>Arcicella</taxon>
    </lineage>
</organism>
<accession>A0ABU5QMK1</accession>
<dbReference type="PROSITE" id="PS51257">
    <property type="entry name" value="PROKAR_LIPOPROTEIN"/>
    <property type="match status" value="1"/>
</dbReference>
<gene>
    <name evidence="2" type="ORF">VB264_10670</name>
</gene>
<sequence>MRKNLYIFSFLVLMFSCTGVPDFSNIPSISYNNLRIITTEKPTQLGVTKKDSVIISINFQDGDGDLGFNTQEFAALQKKYGLDVRTFLIDLYVKKNGKFVLSDPSVKFGGNILFHLKDGTKAGPIEGVVDYSVNFEYLNFAGIPNLTGKKDTVKFEITIKDRAMNTSNTTETPEVVIFNQ</sequence>
<dbReference type="RefSeq" id="WP_323249197.1">
    <property type="nucleotide sequence ID" value="NZ_JAYFUL010000014.1"/>
</dbReference>
<feature type="chain" id="PRO_5046786812" evidence="1">
    <location>
        <begin position="20"/>
        <end position="180"/>
    </location>
</feature>
<name>A0ABU5QMK1_9BACT</name>
<keyword evidence="1" id="KW-0732">Signal</keyword>
<dbReference type="EMBL" id="JAYFUL010000014">
    <property type="protein sequence ID" value="MEA5258243.1"/>
    <property type="molecule type" value="Genomic_DNA"/>
</dbReference>